<dbReference type="GO" id="GO:0004029">
    <property type="term" value="F:aldehyde dehydrogenase (NAD+) activity"/>
    <property type="evidence" value="ECO:0007669"/>
    <property type="project" value="TreeGrafter"/>
</dbReference>
<evidence type="ECO:0000313" key="3">
    <source>
        <dbReference type="Proteomes" id="UP000323105"/>
    </source>
</evidence>
<dbReference type="AlphaFoldDB" id="A0A5A7MKQ8"/>
<dbReference type="PANTHER" id="PTHR48079">
    <property type="entry name" value="PROTEIN YEEZ"/>
    <property type="match status" value="1"/>
</dbReference>
<dbReference type="InterPro" id="IPR036291">
    <property type="entry name" value="NAD(P)-bd_dom_sf"/>
</dbReference>
<comment type="caution">
    <text evidence="2">The sequence shown here is derived from an EMBL/GenBank/DDBJ whole genome shotgun (WGS) entry which is preliminary data.</text>
</comment>
<evidence type="ECO:0000313" key="2">
    <source>
        <dbReference type="EMBL" id="GEQ77474.1"/>
    </source>
</evidence>
<organism evidence="2 3">
    <name type="scientific">Comamonas testosteroni</name>
    <name type="common">Pseudomonas testosteroni</name>
    <dbReference type="NCBI Taxonomy" id="285"/>
    <lineage>
        <taxon>Bacteria</taxon>
        <taxon>Pseudomonadati</taxon>
        <taxon>Pseudomonadota</taxon>
        <taxon>Betaproteobacteria</taxon>
        <taxon>Burkholderiales</taxon>
        <taxon>Comamonadaceae</taxon>
        <taxon>Comamonas</taxon>
    </lineage>
</organism>
<dbReference type="Gene3D" id="3.40.50.720">
    <property type="entry name" value="NAD(P)-binding Rossmann-like Domain"/>
    <property type="match status" value="1"/>
</dbReference>
<gene>
    <name evidence="2" type="ORF">CTTA_4479</name>
</gene>
<evidence type="ECO:0000259" key="1">
    <source>
        <dbReference type="Pfam" id="PF01370"/>
    </source>
</evidence>
<protein>
    <recommendedName>
        <fullName evidence="1">NAD-dependent epimerase/dehydratase domain-containing protein</fullName>
    </recommendedName>
</protein>
<reference evidence="2 3" key="1">
    <citation type="journal article" date="2019" name="Microbiol. Resour. Announc.">
        <title>Draft Genome Sequence of Comamonas testosteroni TA441, a Bacterium That Has a Cryptic Phenol Degradation Gene Cluster.</title>
        <authorList>
            <person name="Arai H."/>
            <person name="Ishii M."/>
        </authorList>
    </citation>
    <scope>NUCLEOTIDE SEQUENCE [LARGE SCALE GENOMIC DNA]</scope>
    <source>
        <strain evidence="2 3">TA441</strain>
    </source>
</reference>
<dbReference type="Proteomes" id="UP000323105">
    <property type="component" value="Unassembled WGS sequence"/>
</dbReference>
<proteinExistence type="predicted"/>
<dbReference type="PANTHER" id="PTHR48079:SF6">
    <property type="entry name" value="NAD(P)-BINDING DOMAIN-CONTAINING PROTEIN-RELATED"/>
    <property type="match status" value="1"/>
</dbReference>
<dbReference type="SUPFAM" id="SSF51735">
    <property type="entry name" value="NAD(P)-binding Rossmann-fold domains"/>
    <property type="match status" value="1"/>
</dbReference>
<dbReference type="InterPro" id="IPR051783">
    <property type="entry name" value="NAD(P)-dependent_oxidoreduct"/>
</dbReference>
<dbReference type="GO" id="GO:0005737">
    <property type="term" value="C:cytoplasm"/>
    <property type="evidence" value="ECO:0007669"/>
    <property type="project" value="TreeGrafter"/>
</dbReference>
<sequence>MNILIVGGTGLLGGHAALYLQSLGHQVTIAARRPAPAATPMAQLPFVSIDFVAGNARKEDLQGFEAMVFAAGNDIRHVPPEADAPAHWLHANGEALPRFFALAREAGIRKAVLIGSFYPHVAPELTESDPYVRSRYLACTGARALAAPGFEVCSLNAPFMVGAVPGLPSPIFEAYTAYAQGKMGDMPIFGPTGGTNFMSTQSLSEAVAAALEHGESGQAYLVGDENLSFAEFFTLFFKSLGSDTVVPALDQSHPMLPDEVLSAGRGTPVRYEADPRLQYRRGDVTRAVQEAVDQVLTSQLQAA</sequence>
<dbReference type="InterPro" id="IPR001509">
    <property type="entry name" value="Epimerase_deHydtase"/>
</dbReference>
<dbReference type="RefSeq" id="WP_149356879.1">
    <property type="nucleotide sequence ID" value="NZ_BKBW01000013.1"/>
</dbReference>
<dbReference type="EMBL" id="BKBW01000013">
    <property type="protein sequence ID" value="GEQ77474.1"/>
    <property type="molecule type" value="Genomic_DNA"/>
</dbReference>
<accession>A0A5A7MKQ8</accession>
<dbReference type="Pfam" id="PF01370">
    <property type="entry name" value="Epimerase"/>
    <property type="match status" value="1"/>
</dbReference>
<feature type="domain" description="NAD-dependent epimerase/dehydratase" evidence="1">
    <location>
        <begin position="3"/>
        <end position="223"/>
    </location>
</feature>
<name>A0A5A7MKQ8_COMTE</name>